<evidence type="ECO:0000256" key="4">
    <source>
        <dbReference type="ARBA" id="ARBA00022989"/>
    </source>
</evidence>
<evidence type="ECO:0000256" key="5">
    <source>
        <dbReference type="ARBA" id="ARBA00023136"/>
    </source>
</evidence>
<dbReference type="Proteomes" id="UP001310386">
    <property type="component" value="Unassembled WGS sequence"/>
</dbReference>
<evidence type="ECO:0000313" key="7">
    <source>
        <dbReference type="EMBL" id="MEB3102404.1"/>
    </source>
</evidence>
<keyword evidence="4 6" id="KW-1133">Transmembrane helix</keyword>
<evidence type="ECO:0000256" key="1">
    <source>
        <dbReference type="ARBA" id="ARBA00004141"/>
    </source>
</evidence>
<organism evidence="7 8">
    <name type="scientific">Ferviditalea candida</name>
    <dbReference type="NCBI Taxonomy" id="3108399"/>
    <lineage>
        <taxon>Bacteria</taxon>
        <taxon>Bacillati</taxon>
        <taxon>Bacillota</taxon>
        <taxon>Bacilli</taxon>
        <taxon>Bacillales</taxon>
        <taxon>Paenibacillaceae</taxon>
        <taxon>Ferviditalea</taxon>
    </lineage>
</organism>
<keyword evidence="3 6" id="KW-0812">Transmembrane</keyword>
<name>A0ABU5ZIX4_9BACL</name>
<feature type="transmembrane region" description="Helical" evidence="6">
    <location>
        <begin position="6"/>
        <end position="33"/>
    </location>
</feature>
<accession>A0ABU5ZIX4</accession>
<evidence type="ECO:0000313" key="8">
    <source>
        <dbReference type="Proteomes" id="UP001310386"/>
    </source>
</evidence>
<dbReference type="EMBL" id="JAYJLD010000017">
    <property type="protein sequence ID" value="MEB3102404.1"/>
    <property type="molecule type" value="Genomic_DNA"/>
</dbReference>
<comment type="caution">
    <text evidence="7">The sequence shown here is derived from an EMBL/GenBank/DDBJ whole genome shotgun (WGS) entry which is preliminary data.</text>
</comment>
<feature type="transmembrane region" description="Helical" evidence="6">
    <location>
        <begin position="229"/>
        <end position="251"/>
    </location>
</feature>
<comment type="subcellular location">
    <subcellularLocation>
        <location evidence="1">Membrane</location>
        <topology evidence="1">Multi-pass membrane protein</topology>
    </subcellularLocation>
</comment>
<gene>
    <name evidence="7" type="primary">ytvI</name>
    <name evidence="7" type="ORF">VF724_12105</name>
</gene>
<dbReference type="InterPro" id="IPR002549">
    <property type="entry name" value="AI-2E-like"/>
</dbReference>
<evidence type="ECO:0000256" key="2">
    <source>
        <dbReference type="ARBA" id="ARBA00009773"/>
    </source>
</evidence>
<dbReference type="Pfam" id="PF01594">
    <property type="entry name" value="AI-2E_transport"/>
    <property type="match status" value="1"/>
</dbReference>
<keyword evidence="8" id="KW-1185">Reference proteome</keyword>
<dbReference type="PANTHER" id="PTHR21716">
    <property type="entry name" value="TRANSMEMBRANE PROTEIN"/>
    <property type="match status" value="1"/>
</dbReference>
<proteinExistence type="inferred from homology"/>
<dbReference type="PANTHER" id="PTHR21716:SF68">
    <property type="entry name" value="TRANSPORT PROTEIN YTVI-RELATED"/>
    <property type="match status" value="1"/>
</dbReference>
<sequence length="341" mass="37438">MIALGLGFLYGLFTIGFPFLMAIIIAIFLEPLVQLLMKYGRMRRIASATLICSLFTLGIAALIYLLGLKLVSELILFLLKLPKYLDQANAFFQETLQKTQLFYQNLPADIANQIQKGTETALSALINALNSLLGSVSGAFFDLAKTIPNLFILLIVFITALYLFSFSLPSLKGTFLTMFETKSQGKVEEVLLNLRKAIFGFIRAQLLISALTYVVALLGLMILKVDFAVAIAFLIIIVDILPILGTGSVLIPWAAYQFVKGDSYLAVGLLIMYLVIIVFRRLVEPKILGDAVGISPLSALISLYVGFKLVGVVGLFLGPIVIIIYQAMQKVGLLNIKIKLE</sequence>
<feature type="transmembrane region" description="Helical" evidence="6">
    <location>
        <begin position="150"/>
        <end position="168"/>
    </location>
</feature>
<feature type="transmembrane region" description="Helical" evidence="6">
    <location>
        <begin position="204"/>
        <end position="223"/>
    </location>
</feature>
<feature type="transmembrane region" description="Helical" evidence="6">
    <location>
        <begin position="263"/>
        <end position="283"/>
    </location>
</feature>
<dbReference type="NCBIfam" id="TIGR02872">
    <property type="entry name" value="spore_ytvI"/>
    <property type="match status" value="1"/>
</dbReference>
<comment type="similarity">
    <text evidence="2">Belongs to the autoinducer-2 exporter (AI-2E) (TC 2.A.86) family.</text>
</comment>
<dbReference type="RefSeq" id="WP_371754527.1">
    <property type="nucleotide sequence ID" value="NZ_JAYJLD010000017.1"/>
</dbReference>
<dbReference type="InterPro" id="IPR014227">
    <property type="entry name" value="YtvI-like"/>
</dbReference>
<keyword evidence="5 6" id="KW-0472">Membrane</keyword>
<feature type="transmembrane region" description="Helical" evidence="6">
    <location>
        <begin position="45"/>
        <end position="67"/>
    </location>
</feature>
<feature type="transmembrane region" description="Helical" evidence="6">
    <location>
        <begin position="303"/>
        <end position="325"/>
    </location>
</feature>
<evidence type="ECO:0000256" key="3">
    <source>
        <dbReference type="ARBA" id="ARBA00022692"/>
    </source>
</evidence>
<evidence type="ECO:0000256" key="6">
    <source>
        <dbReference type="SAM" id="Phobius"/>
    </source>
</evidence>
<protein>
    <submittedName>
        <fullName evidence="7">Sporulation integral membrane protein YtvI</fullName>
    </submittedName>
</protein>
<reference evidence="7" key="1">
    <citation type="submission" date="2023-12" db="EMBL/GenBank/DDBJ databases">
        <title>Fervidustalea candida gen. nov., sp. nov., a novel member of the family Paenibacillaceae isolated from a geothermal area.</title>
        <authorList>
            <person name="Li W.-J."/>
            <person name="Jiao J.-Y."/>
            <person name="Chen Y."/>
        </authorList>
    </citation>
    <scope>NUCLEOTIDE SEQUENCE</scope>
    <source>
        <strain evidence="7">SYSU GA230002</strain>
    </source>
</reference>